<keyword evidence="4" id="KW-1185">Reference proteome</keyword>
<dbReference type="InterPro" id="IPR000164">
    <property type="entry name" value="Histone_H3/CENP-A"/>
</dbReference>
<proteinExistence type="inferred from homology"/>
<evidence type="ECO:0000256" key="1">
    <source>
        <dbReference type="ARBA" id="ARBA00010343"/>
    </source>
</evidence>
<organism evidence="3 4">
    <name type="scientific">Trifolium subterraneum</name>
    <name type="common">Subterranean clover</name>
    <dbReference type="NCBI Taxonomy" id="3900"/>
    <lineage>
        <taxon>Eukaryota</taxon>
        <taxon>Viridiplantae</taxon>
        <taxon>Streptophyta</taxon>
        <taxon>Embryophyta</taxon>
        <taxon>Tracheophyta</taxon>
        <taxon>Spermatophyta</taxon>
        <taxon>Magnoliopsida</taxon>
        <taxon>eudicotyledons</taxon>
        <taxon>Gunneridae</taxon>
        <taxon>Pentapetalae</taxon>
        <taxon>rosids</taxon>
        <taxon>fabids</taxon>
        <taxon>Fabales</taxon>
        <taxon>Fabaceae</taxon>
        <taxon>Papilionoideae</taxon>
        <taxon>50 kb inversion clade</taxon>
        <taxon>NPAAA clade</taxon>
        <taxon>Hologalegina</taxon>
        <taxon>IRL clade</taxon>
        <taxon>Trifolieae</taxon>
        <taxon>Trifolium</taxon>
    </lineage>
</organism>
<evidence type="ECO:0000256" key="2">
    <source>
        <dbReference type="ARBA" id="ARBA00022990"/>
    </source>
</evidence>
<dbReference type="PRINTS" id="PR00622">
    <property type="entry name" value="HISTONEH3"/>
</dbReference>
<dbReference type="GO" id="GO:0003677">
    <property type="term" value="F:DNA binding"/>
    <property type="evidence" value="ECO:0007669"/>
    <property type="project" value="InterPro"/>
</dbReference>
<dbReference type="Gene3D" id="1.10.20.10">
    <property type="entry name" value="Histone, subunit A"/>
    <property type="match status" value="1"/>
</dbReference>
<protein>
    <submittedName>
        <fullName evidence="3">Uncharacterized protein</fullName>
    </submittedName>
</protein>
<dbReference type="GO" id="GO:0030527">
    <property type="term" value="F:structural constituent of chromatin"/>
    <property type="evidence" value="ECO:0007669"/>
    <property type="project" value="InterPro"/>
</dbReference>
<dbReference type="Proteomes" id="UP000242715">
    <property type="component" value="Unassembled WGS sequence"/>
</dbReference>
<dbReference type="EMBL" id="DF973326">
    <property type="protein sequence ID" value="GAU25956.1"/>
    <property type="molecule type" value="Genomic_DNA"/>
</dbReference>
<evidence type="ECO:0000313" key="4">
    <source>
        <dbReference type="Proteomes" id="UP000242715"/>
    </source>
</evidence>
<name>A0A2Z6M2B7_TRISU</name>
<dbReference type="PANTHER" id="PTHR11426">
    <property type="entry name" value="HISTONE H3"/>
    <property type="match status" value="1"/>
</dbReference>
<sequence>MVILPSEPIPSIAATNSAPTIGGVKKPHRYCPGIVAPREIREYQKSTDLLICKLPFQGLVVKLLKFSRRI</sequence>
<reference evidence="4" key="1">
    <citation type="journal article" date="2017" name="Front. Plant Sci.">
        <title>Climate Clever Clovers: New Paradigm to Reduce the Environmental Footprint of Ruminants by Breeding Low Methanogenic Forages Utilizing Haplotype Variation.</title>
        <authorList>
            <person name="Kaur P."/>
            <person name="Appels R."/>
            <person name="Bayer P.E."/>
            <person name="Keeble-Gagnere G."/>
            <person name="Wang J."/>
            <person name="Hirakawa H."/>
            <person name="Shirasawa K."/>
            <person name="Vercoe P."/>
            <person name="Stefanova K."/>
            <person name="Durmic Z."/>
            <person name="Nichols P."/>
            <person name="Revell C."/>
            <person name="Isobe S.N."/>
            <person name="Edwards D."/>
            <person name="Erskine W."/>
        </authorList>
    </citation>
    <scope>NUCLEOTIDE SEQUENCE [LARGE SCALE GENOMIC DNA]</scope>
    <source>
        <strain evidence="4">cv. Daliak</strain>
    </source>
</reference>
<dbReference type="GO" id="GO:0000786">
    <property type="term" value="C:nucleosome"/>
    <property type="evidence" value="ECO:0007669"/>
    <property type="project" value="InterPro"/>
</dbReference>
<dbReference type="AlphaFoldDB" id="A0A2Z6M2B7"/>
<keyword evidence="2" id="KW-0007">Acetylation</keyword>
<evidence type="ECO:0000313" key="3">
    <source>
        <dbReference type="EMBL" id="GAU25956.1"/>
    </source>
</evidence>
<dbReference type="InterPro" id="IPR009072">
    <property type="entry name" value="Histone-fold"/>
</dbReference>
<dbReference type="SUPFAM" id="SSF47113">
    <property type="entry name" value="Histone-fold"/>
    <property type="match status" value="1"/>
</dbReference>
<accession>A0A2Z6M2B7</accession>
<dbReference type="GO" id="GO:0046982">
    <property type="term" value="F:protein heterodimerization activity"/>
    <property type="evidence" value="ECO:0007669"/>
    <property type="project" value="InterPro"/>
</dbReference>
<gene>
    <name evidence="3" type="ORF">TSUD_373570</name>
</gene>
<comment type="similarity">
    <text evidence="1">Belongs to the histone H3 family.</text>
</comment>